<comment type="caution">
    <text evidence="1">The sequence shown here is derived from an EMBL/GenBank/DDBJ whole genome shotgun (WGS) entry which is preliminary data.</text>
</comment>
<dbReference type="EMBL" id="SODA01000008">
    <property type="protein sequence ID" value="TDW05240.1"/>
    <property type="molecule type" value="Genomic_DNA"/>
</dbReference>
<evidence type="ECO:0000313" key="1">
    <source>
        <dbReference type="EMBL" id="TDW05240.1"/>
    </source>
</evidence>
<evidence type="ECO:0000313" key="2">
    <source>
        <dbReference type="Proteomes" id="UP000294697"/>
    </source>
</evidence>
<reference evidence="1 2" key="1">
    <citation type="submission" date="2019-03" db="EMBL/GenBank/DDBJ databases">
        <title>Subsurface microbial communities from deep shales in Ohio and West Virginia, USA.</title>
        <authorList>
            <person name="Wrighton K."/>
        </authorList>
    </citation>
    <scope>NUCLEOTIDE SEQUENCE [LARGE SCALE GENOMIC DNA]</scope>
    <source>
        <strain evidence="1 2">MSL9.2</strain>
    </source>
</reference>
<name>A0A4R7Z310_9FIRM</name>
<dbReference type="Proteomes" id="UP000294697">
    <property type="component" value="Unassembled WGS sequence"/>
</dbReference>
<proteinExistence type="predicted"/>
<accession>A0A4R7Z310</accession>
<dbReference type="AlphaFoldDB" id="A0A4R7Z310"/>
<organism evidence="1 2">
    <name type="scientific">Halanaerobium saccharolyticum</name>
    <dbReference type="NCBI Taxonomy" id="43595"/>
    <lineage>
        <taxon>Bacteria</taxon>
        <taxon>Bacillati</taxon>
        <taxon>Bacillota</taxon>
        <taxon>Clostridia</taxon>
        <taxon>Halanaerobiales</taxon>
        <taxon>Halanaerobiaceae</taxon>
        <taxon>Halanaerobium</taxon>
    </lineage>
</organism>
<gene>
    <name evidence="1" type="ORF">C8C77_10810</name>
</gene>
<protein>
    <submittedName>
        <fullName evidence="1">Uncharacterized protein</fullName>
    </submittedName>
</protein>
<sequence>MKALIKLYNILISENLTILGGIVNVEVNIRRIRITSLGIS</sequence>